<feature type="transmembrane region" description="Helical" evidence="8">
    <location>
        <begin position="315"/>
        <end position="335"/>
    </location>
</feature>
<keyword evidence="2" id="KW-1003">Cell membrane</keyword>
<keyword evidence="3 7" id="KW-0812">Transmembrane</keyword>
<evidence type="ECO:0000313" key="11">
    <source>
        <dbReference type="Proteomes" id="UP000177097"/>
    </source>
</evidence>
<feature type="transmembrane region" description="Helical" evidence="8">
    <location>
        <begin position="218"/>
        <end position="240"/>
    </location>
</feature>
<feature type="transmembrane region" description="Helical" evidence="8">
    <location>
        <begin position="115"/>
        <end position="135"/>
    </location>
</feature>
<dbReference type="STRING" id="1802389.A3C17_02440"/>
<evidence type="ECO:0000256" key="2">
    <source>
        <dbReference type="ARBA" id="ARBA00022475"/>
    </source>
</evidence>
<evidence type="ECO:0000256" key="4">
    <source>
        <dbReference type="ARBA" id="ARBA00022989"/>
    </source>
</evidence>
<keyword evidence="6 8" id="KW-0472">Membrane</keyword>
<dbReference type="GO" id="GO:0008137">
    <property type="term" value="F:NADH dehydrogenase (ubiquinone) activity"/>
    <property type="evidence" value="ECO:0007669"/>
    <property type="project" value="InterPro"/>
</dbReference>
<dbReference type="GO" id="GO:0042773">
    <property type="term" value="P:ATP synthesis coupled electron transport"/>
    <property type="evidence" value="ECO:0007669"/>
    <property type="project" value="InterPro"/>
</dbReference>
<evidence type="ECO:0000256" key="5">
    <source>
        <dbReference type="ARBA" id="ARBA00023002"/>
    </source>
</evidence>
<feature type="domain" description="NADH:quinone oxidoreductase/Mrp antiporter transmembrane" evidence="9">
    <location>
        <begin position="141"/>
        <end position="424"/>
    </location>
</feature>
<evidence type="ECO:0000256" key="3">
    <source>
        <dbReference type="ARBA" id="ARBA00022692"/>
    </source>
</evidence>
<dbReference type="InterPro" id="IPR052175">
    <property type="entry name" value="ComplexI-like_HydComp"/>
</dbReference>
<evidence type="ECO:0000313" key="10">
    <source>
        <dbReference type="EMBL" id="OGL71641.1"/>
    </source>
</evidence>
<comment type="caution">
    <text evidence="10">The sequence shown here is derived from an EMBL/GenBank/DDBJ whole genome shotgun (WGS) entry which is preliminary data.</text>
</comment>
<feature type="transmembrane region" description="Helical" evidence="8">
    <location>
        <begin position="347"/>
        <end position="370"/>
    </location>
</feature>
<feature type="transmembrane region" description="Helical" evidence="8">
    <location>
        <begin position="6"/>
        <end position="28"/>
    </location>
</feature>
<reference evidence="10 11" key="1">
    <citation type="journal article" date="2016" name="Nat. Commun.">
        <title>Thousands of microbial genomes shed light on interconnected biogeochemical processes in an aquifer system.</title>
        <authorList>
            <person name="Anantharaman K."/>
            <person name="Brown C.T."/>
            <person name="Hug L.A."/>
            <person name="Sharon I."/>
            <person name="Castelle C.J."/>
            <person name="Probst A.J."/>
            <person name="Thomas B.C."/>
            <person name="Singh A."/>
            <person name="Wilkins M.J."/>
            <person name="Karaoz U."/>
            <person name="Brodie E.L."/>
            <person name="Williams K.H."/>
            <person name="Hubbard S.S."/>
            <person name="Banfield J.F."/>
        </authorList>
    </citation>
    <scope>NUCLEOTIDE SEQUENCE [LARGE SCALE GENOMIC DNA]</scope>
</reference>
<dbReference type="Pfam" id="PF00361">
    <property type="entry name" value="Proton_antipo_M"/>
    <property type="match status" value="1"/>
</dbReference>
<dbReference type="EMBL" id="MGDX01000009">
    <property type="protein sequence ID" value="OGL71641.1"/>
    <property type="molecule type" value="Genomic_DNA"/>
</dbReference>
<feature type="transmembrane region" description="Helical" evidence="8">
    <location>
        <begin position="537"/>
        <end position="560"/>
    </location>
</feature>
<evidence type="ECO:0000256" key="6">
    <source>
        <dbReference type="ARBA" id="ARBA00023136"/>
    </source>
</evidence>
<feature type="transmembrane region" description="Helical" evidence="8">
    <location>
        <begin position="391"/>
        <end position="412"/>
    </location>
</feature>
<evidence type="ECO:0000256" key="7">
    <source>
        <dbReference type="RuleBase" id="RU000320"/>
    </source>
</evidence>
<dbReference type="GO" id="GO:0005886">
    <property type="term" value="C:plasma membrane"/>
    <property type="evidence" value="ECO:0007669"/>
    <property type="project" value="UniProtKB-SubCell"/>
</dbReference>
<dbReference type="PRINTS" id="PR01437">
    <property type="entry name" value="NUOXDRDTASE4"/>
</dbReference>
<feature type="transmembrane region" description="Helical" evidence="8">
    <location>
        <begin position="479"/>
        <end position="506"/>
    </location>
</feature>
<feature type="transmembrane region" description="Helical" evidence="8">
    <location>
        <begin position="172"/>
        <end position="193"/>
    </location>
</feature>
<evidence type="ECO:0000256" key="8">
    <source>
        <dbReference type="SAM" id="Phobius"/>
    </source>
</evidence>
<keyword evidence="4 8" id="KW-1133">Transmembrane helix</keyword>
<dbReference type="GO" id="GO:0016491">
    <property type="term" value="F:oxidoreductase activity"/>
    <property type="evidence" value="ECO:0007669"/>
    <property type="project" value="UniProtKB-KW"/>
</dbReference>
<feature type="transmembrane region" description="Helical" evidence="8">
    <location>
        <begin position="141"/>
        <end position="160"/>
    </location>
</feature>
<feature type="transmembrane region" description="Helical" evidence="8">
    <location>
        <begin position="278"/>
        <end position="303"/>
    </location>
</feature>
<keyword evidence="5" id="KW-0560">Oxidoreductase</keyword>
<dbReference type="Proteomes" id="UP000177097">
    <property type="component" value="Unassembled WGS sequence"/>
</dbReference>
<protein>
    <recommendedName>
        <fullName evidence="9">NADH:quinone oxidoreductase/Mrp antiporter transmembrane domain-containing protein</fullName>
    </recommendedName>
</protein>
<evidence type="ECO:0000256" key="1">
    <source>
        <dbReference type="ARBA" id="ARBA00004651"/>
    </source>
</evidence>
<evidence type="ECO:0000259" key="9">
    <source>
        <dbReference type="Pfam" id="PF00361"/>
    </source>
</evidence>
<dbReference type="PANTHER" id="PTHR42682">
    <property type="entry name" value="HYDROGENASE-4 COMPONENT F"/>
    <property type="match status" value="1"/>
</dbReference>
<feature type="transmembrane region" description="Helical" evidence="8">
    <location>
        <begin position="84"/>
        <end position="108"/>
    </location>
</feature>
<dbReference type="InterPro" id="IPR003918">
    <property type="entry name" value="NADH_UbQ_OxRdtase"/>
</dbReference>
<proteinExistence type="predicted"/>
<feature type="transmembrane region" description="Helical" evidence="8">
    <location>
        <begin position="252"/>
        <end position="272"/>
    </location>
</feature>
<accession>A0A1F7U059</accession>
<dbReference type="InterPro" id="IPR001750">
    <property type="entry name" value="ND/Mrp_TM"/>
</dbReference>
<sequence>MFELMVSPMSFILFLTLYFVGAIGSLWVKNNNTLANIWSSAFSIAGSLWGLGLSLVIILTGQTLSFVAQQTSFSLLSLSFDVDLLSAFFVFLISLIGLFCSIYGIGYVKHYYGQYSIGVLGFYYHLFILGLLLVVTAGSGIFFLIGWEIMSVASYFLIVYDRKERENVQAGFLYLVMTYAGTACILVAFLLLYQFTGSFDFDVIRDSLALIPASTKNIIFILALVGFGVKAGIVPLHIWLPAAHPAAPSHISAFLSGVMIKAGIFMMIRLFMDLLQPVPVWWGLTILLIGAASSLLGVLYALTEHDLKRLLAYHSIENIGIILLGLGSALIFASLDLLPLSLLSLTAALFHTLNHAIFKSLLFLCAGSVIQQVHTRNMEEYGGLIKMMPQTALFFLIGSAAISALPPFNGFFSEWLTFQSLFQGIVLLDSSVRWVFILAAGALAFTGGLALACFVKAFGVTFLARPRSAEAACAKESSWSLLVGMGSLAALSFLLGIFSGHAVFVLQNIGRSFRLFQGVPTTIAVFGNQTISIGKEFASVSGLAFLGVLASVCIGVLFAVRWTIYRQQKVQLGSTWDCGVDLNARMEITATGFARSIVLIFKGLLKPSVQQKIEYDDGAIRYAPKLKAVILGTQDVYQTYLYQPMCRVTNALSARVKNIQSGNVNIYISYILVALIITLLFIL</sequence>
<comment type="subcellular location">
    <subcellularLocation>
        <location evidence="1">Cell membrane</location>
        <topology evidence="1">Multi-pass membrane protein</topology>
    </subcellularLocation>
    <subcellularLocation>
        <location evidence="7">Membrane</location>
        <topology evidence="7">Multi-pass membrane protein</topology>
    </subcellularLocation>
</comment>
<feature type="transmembrane region" description="Helical" evidence="8">
    <location>
        <begin position="40"/>
        <end position="64"/>
    </location>
</feature>
<organism evidence="10 11">
    <name type="scientific">Candidatus Uhrbacteria bacterium RIFCSPHIGHO2_02_FULL_53_13</name>
    <dbReference type="NCBI Taxonomy" id="1802389"/>
    <lineage>
        <taxon>Bacteria</taxon>
        <taxon>Candidatus Uhriibacteriota</taxon>
    </lineage>
</organism>
<feature type="transmembrane region" description="Helical" evidence="8">
    <location>
        <begin position="664"/>
        <end position="682"/>
    </location>
</feature>
<dbReference type="AlphaFoldDB" id="A0A1F7U059"/>
<gene>
    <name evidence="10" type="ORF">A3C17_02440</name>
</gene>
<name>A0A1F7U059_9BACT</name>
<feature type="transmembrane region" description="Helical" evidence="8">
    <location>
        <begin position="432"/>
        <end position="458"/>
    </location>
</feature>
<dbReference type="PANTHER" id="PTHR42682:SF3">
    <property type="entry name" value="FORMATE HYDROGENLYASE SUBUNIT 3-RELATED"/>
    <property type="match status" value="1"/>
</dbReference>